<dbReference type="RefSeq" id="XP_820314.1">
    <property type="nucleotide sequence ID" value="XM_815221.1"/>
</dbReference>
<keyword evidence="3" id="KW-1185">Reference proteome</keyword>
<feature type="transmembrane region" description="Helical" evidence="1">
    <location>
        <begin position="225"/>
        <end position="244"/>
    </location>
</feature>
<dbReference type="AlphaFoldDB" id="Q4E119"/>
<keyword evidence="1" id="KW-0812">Transmembrane</keyword>
<dbReference type="EMBL" id="AAHK01000054">
    <property type="protein sequence ID" value="EAN98463.1"/>
    <property type="molecule type" value="Genomic_DNA"/>
</dbReference>
<keyword evidence="1" id="KW-0472">Membrane</keyword>
<keyword evidence="1" id="KW-1133">Transmembrane helix</keyword>
<evidence type="ECO:0000313" key="3">
    <source>
        <dbReference type="Proteomes" id="UP000002296"/>
    </source>
</evidence>
<name>Q4E119_TRYCC</name>
<evidence type="ECO:0000313" key="2">
    <source>
        <dbReference type="EMBL" id="EAN98463.1"/>
    </source>
</evidence>
<organism evidence="2 3">
    <name type="scientific">Trypanosoma cruzi (strain CL Brener)</name>
    <dbReference type="NCBI Taxonomy" id="353153"/>
    <lineage>
        <taxon>Eukaryota</taxon>
        <taxon>Discoba</taxon>
        <taxon>Euglenozoa</taxon>
        <taxon>Kinetoplastea</taxon>
        <taxon>Metakinetoplastina</taxon>
        <taxon>Trypanosomatida</taxon>
        <taxon>Trypanosomatidae</taxon>
        <taxon>Trypanosoma</taxon>
        <taxon>Schizotrypanum</taxon>
    </lineage>
</organism>
<dbReference type="KEGG" id="tcr:506247.355"/>
<reference evidence="2 3" key="1">
    <citation type="journal article" date="2005" name="Science">
        <title>The genome sequence of Trypanosoma cruzi, etiologic agent of Chagas disease.</title>
        <authorList>
            <person name="El-Sayed N.M."/>
            <person name="Myler P.J."/>
            <person name="Bartholomeu D.C."/>
            <person name="Nilsson D."/>
            <person name="Aggarwal G."/>
            <person name="Tran A.N."/>
            <person name="Ghedin E."/>
            <person name="Worthey E.A."/>
            <person name="Delcher A.L."/>
            <person name="Blandin G."/>
            <person name="Westenberger S.J."/>
            <person name="Caler E."/>
            <person name="Cerqueira G.C."/>
            <person name="Branche C."/>
            <person name="Haas B."/>
            <person name="Anupama A."/>
            <person name="Arner E."/>
            <person name="Aslund L."/>
            <person name="Attipoe P."/>
            <person name="Bontempi E."/>
            <person name="Bringaud F."/>
            <person name="Burton P."/>
            <person name="Cadag E."/>
            <person name="Campbell D.A."/>
            <person name="Carrington M."/>
            <person name="Crabtree J."/>
            <person name="Darban H."/>
            <person name="da Silveira J.F."/>
            <person name="de Jong P."/>
            <person name="Edwards K."/>
            <person name="Englund P.T."/>
            <person name="Fazelina G."/>
            <person name="Feldblyum T."/>
            <person name="Ferella M."/>
            <person name="Frasch A.C."/>
            <person name="Gull K."/>
            <person name="Horn D."/>
            <person name="Hou L."/>
            <person name="Huang Y."/>
            <person name="Kindlund E."/>
            <person name="Klingbeil M."/>
            <person name="Kluge S."/>
            <person name="Koo H."/>
            <person name="Lacerda D."/>
            <person name="Levin M.J."/>
            <person name="Lorenzi H."/>
            <person name="Louie T."/>
            <person name="Machado C.R."/>
            <person name="McCulloch R."/>
            <person name="McKenna A."/>
            <person name="Mizuno Y."/>
            <person name="Mottram J.C."/>
            <person name="Nelson S."/>
            <person name="Ochaya S."/>
            <person name="Osoegawa K."/>
            <person name="Pai G."/>
            <person name="Parsons M."/>
            <person name="Pentony M."/>
            <person name="Pettersson U."/>
            <person name="Pop M."/>
            <person name="Ramirez J.L."/>
            <person name="Rinta J."/>
            <person name="Robertson L."/>
            <person name="Salzberg S.L."/>
            <person name="Sanchez D.O."/>
            <person name="Seyler A."/>
            <person name="Sharma R."/>
            <person name="Shetty J."/>
            <person name="Simpson A.J."/>
            <person name="Sisk E."/>
            <person name="Tammi M.T."/>
            <person name="Tarleton R."/>
            <person name="Teixeira S."/>
            <person name="Van Aken S."/>
            <person name="Vogt C."/>
            <person name="Ward P.N."/>
            <person name="Wickstead B."/>
            <person name="Wortman J."/>
            <person name="White O."/>
            <person name="Fraser C.M."/>
            <person name="Stuart K.D."/>
            <person name="Andersson B."/>
        </authorList>
    </citation>
    <scope>NUCLEOTIDE SEQUENCE [LARGE SCALE GENOMIC DNA]</scope>
    <source>
        <strain evidence="2 3">CL Brener</strain>
    </source>
</reference>
<proteinExistence type="predicted"/>
<accession>Q4E119</accession>
<dbReference type="PaxDb" id="353153-Q4E119"/>
<evidence type="ECO:0000256" key="1">
    <source>
        <dbReference type="SAM" id="Phobius"/>
    </source>
</evidence>
<sequence>MFGSVRRDKGEFGSCSTPCFCLCARHPPHLLYGLATALLLYLLVSPNATARANFTGKTVLFWFFAARTIRGISHFLWQHSGRLTFSCVLNCAALRILGGSKCRLYVFCRCCASSFLHGGVRISQRGHLCASCRRTLLRSPNTFFFGCLGSLLCERVNCYSTYSIGVSFCQWSVWIRIASLVAEQPSHAWLSSLPRGSEPPTFFLVGATLPCSGDVIFLVAEANFFSFHCWCIGLGIPVFLLYFFS</sequence>
<dbReference type="GeneID" id="3552950"/>
<comment type="caution">
    <text evidence="2">The sequence shown here is derived from an EMBL/GenBank/DDBJ whole genome shotgun (WGS) entry which is preliminary data.</text>
</comment>
<gene>
    <name evidence="2" type="ORF">Tc00.1047053506247.355</name>
</gene>
<dbReference type="Proteomes" id="UP000002296">
    <property type="component" value="Unassembled WGS sequence"/>
</dbReference>
<protein>
    <submittedName>
        <fullName evidence="2">Uncharacterized protein</fullName>
    </submittedName>
</protein>
<dbReference type="InParanoid" id="Q4E119"/>